<evidence type="ECO:0000313" key="1">
    <source>
        <dbReference type="EMBL" id="KZS40446.1"/>
    </source>
</evidence>
<sequence length="167" mass="19111">MSCEKYQKKNLETQTQEKNRIECTENGCSGTYTGPEFINGQDIAHQFSNKMSGNVGDKLKELYREKNYKKVDFSSIKMTTQGMGSGKVVYYLFIPFTSVNSKCEAYTSFDHVGGWNHAPALNKRKRELEGVTLEGHTLDISKITKTPEGLQEFWIQWKNKKTQSDCK</sequence>
<dbReference type="EMBL" id="LQRT01000013">
    <property type="protein sequence ID" value="KZS40446.1"/>
    <property type="molecule type" value="Genomic_DNA"/>
</dbReference>
<gene>
    <name evidence="1" type="ORF">AWE51_05710</name>
</gene>
<organism evidence="1 2">
    <name type="scientific">Aquimarina aggregata</name>
    <dbReference type="NCBI Taxonomy" id="1642818"/>
    <lineage>
        <taxon>Bacteria</taxon>
        <taxon>Pseudomonadati</taxon>
        <taxon>Bacteroidota</taxon>
        <taxon>Flavobacteriia</taxon>
        <taxon>Flavobacteriales</taxon>
        <taxon>Flavobacteriaceae</taxon>
        <taxon>Aquimarina</taxon>
    </lineage>
</organism>
<dbReference type="Proteomes" id="UP000076715">
    <property type="component" value="Unassembled WGS sequence"/>
</dbReference>
<name>A0A162FAT8_9FLAO</name>
<evidence type="ECO:0000313" key="2">
    <source>
        <dbReference type="Proteomes" id="UP000076715"/>
    </source>
</evidence>
<reference evidence="1 2" key="1">
    <citation type="submission" date="2016-01" db="EMBL/GenBank/DDBJ databases">
        <title>The draft genome sequence of Aquimarina sp. RZW4-3-2.</title>
        <authorList>
            <person name="Wang Y."/>
        </authorList>
    </citation>
    <scope>NUCLEOTIDE SEQUENCE [LARGE SCALE GENOMIC DNA]</scope>
    <source>
        <strain evidence="1 2">RZW4-3-2</strain>
    </source>
</reference>
<accession>A0A162FAT8</accession>
<dbReference type="STRING" id="1642818.AWE51_05710"/>
<dbReference type="AlphaFoldDB" id="A0A162FAT8"/>
<keyword evidence="2" id="KW-1185">Reference proteome</keyword>
<protein>
    <submittedName>
        <fullName evidence="1">Uncharacterized protein</fullName>
    </submittedName>
</protein>
<proteinExistence type="predicted"/>
<comment type="caution">
    <text evidence="1">The sequence shown here is derived from an EMBL/GenBank/DDBJ whole genome shotgun (WGS) entry which is preliminary data.</text>
</comment>